<proteinExistence type="predicted"/>
<comment type="caution">
    <text evidence="1">The sequence shown here is derived from an EMBL/GenBank/DDBJ whole genome shotgun (WGS) entry which is preliminary data.</text>
</comment>
<evidence type="ECO:0000313" key="2">
    <source>
        <dbReference type="Proteomes" id="UP000023152"/>
    </source>
</evidence>
<keyword evidence="2" id="KW-1185">Reference proteome</keyword>
<organism evidence="1 2">
    <name type="scientific">Reticulomyxa filosa</name>
    <dbReference type="NCBI Taxonomy" id="46433"/>
    <lineage>
        <taxon>Eukaryota</taxon>
        <taxon>Sar</taxon>
        <taxon>Rhizaria</taxon>
        <taxon>Retaria</taxon>
        <taxon>Foraminifera</taxon>
        <taxon>Monothalamids</taxon>
        <taxon>Reticulomyxidae</taxon>
        <taxon>Reticulomyxa</taxon>
    </lineage>
</organism>
<name>X6MLM6_RETFI</name>
<gene>
    <name evidence="1" type="ORF">RFI_22812</name>
</gene>
<dbReference type="AlphaFoldDB" id="X6MLM6"/>
<reference evidence="1 2" key="1">
    <citation type="journal article" date="2013" name="Curr. Biol.">
        <title>The Genome of the Foraminiferan Reticulomyxa filosa.</title>
        <authorList>
            <person name="Glockner G."/>
            <person name="Hulsmann N."/>
            <person name="Schleicher M."/>
            <person name="Noegel A.A."/>
            <person name="Eichinger L."/>
            <person name="Gallinger C."/>
            <person name="Pawlowski J."/>
            <person name="Sierra R."/>
            <person name="Euteneuer U."/>
            <person name="Pillet L."/>
            <person name="Moustafa A."/>
            <person name="Platzer M."/>
            <person name="Groth M."/>
            <person name="Szafranski K."/>
            <person name="Schliwa M."/>
        </authorList>
    </citation>
    <scope>NUCLEOTIDE SEQUENCE [LARGE SCALE GENOMIC DNA]</scope>
</reference>
<dbReference type="EMBL" id="ASPP01019969">
    <property type="protein sequence ID" value="ETO14556.1"/>
    <property type="molecule type" value="Genomic_DNA"/>
</dbReference>
<evidence type="ECO:0000313" key="1">
    <source>
        <dbReference type="EMBL" id="ETO14556.1"/>
    </source>
</evidence>
<accession>X6MLM6</accession>
<sequence>MSQLIKKKQSTNLVNFKSRRIDFGQCLFFQKIKIFSKCKKIAPELSQFFYLLTVSDFDLFKKQKQAMFNKKKKKRQKRQKIDQTKI</sequence>
<dbReference type="Proteomes" id="UP000023152">
    <property type="component" value="Unassembled WGS sequence"/>
</dbReference>
<protein>
    <submittedName>
        <fullName evidence="1">Uncharacterized protein</fullName>
    </submittedName>
</protein>